<dbReference type="AlphaFoldDB" id="A0A6J1WJ75"/>
<dbReference type="FunCoup" id="A0A6J1WJ75">
    <property type="interactions" value="86"/>
</dbReference>
<organism evidence="2 3">
    <name type="scientific">Galleria mellonella</name>
    <name type="common">Greater wax moth</name>
    <dbReference type="NCBI Taxonomy" id="7137"/>
    <lineage>
        <taxon>Eukaryota</taxon>
        <taxon>Metazoa</taxon>
        <taxon>Ecdysozoa</taxon>
        <taxon>Arthropoda</taxon>
        <taxon>Hexapoda</taxon>
        <taxon>Insecta</taxon>
        <taxon>Pterygota</taxon>
        <taxon>Neoptera</taxon>
        <taxon>Endopterygota</taxon>
        <taxon>Lepidoptera</taxon>
        <taxon>Glossata</taxon>
        <taxon>Ditrysia</taxon>
        <taxon>Pyraloidea</taxon>
        <taxon>Pyralidae</taxon>
        <taxon>Galleriinae</taxon>
        <taxon>Galleria</taxon>
    </lineage>
</organism>
<dbReference type="CTD" id="3772583"/>
<gene>
    <name evidence="3" type="primary">LOC113511712</name>
</gene>
<keyword evidence="2" id="KW-1185">Reference proteome</keyword>
<evidence type="ECO:0000256" key="1">
    <source>
        <dbReference type="ARBA" id="ARBA00005939"/>
    </source>
</evidence>
<dbReference type="KEGG" id="gmw:113511712"/>
<evidence type="ECO:0000313" key="2">
    <source>
        <dbReference type="Proteomes" id="UP001652740"/>
    </source>
</evidence>
<dbReference type="PANTHER" id="PTHR13054">
    <property type="entry name" value="DIGEORGE SYNDROME CRITICAL REGION 6 DGCR6 FAMILY MEMBER"/>
    <property type="match status" value="1"/>
</dbReference>
<sequence length="174" mass="20390">MEINEPTPEALQRKLYFLLEQLQDMARELPQKYQMRVPIELLSGLANCLLNDTVFEIVKGLMEIQHVTEKHLFQQRLQIINKHTLEIQNMIKNVPSPEQQELQKTILLSKHRDELKQTDMKLVIQLDQKVSDQQVTLEKAGVPGFFVTNKPIEVKVQMYLLDFILRLSKMDIPN</sequence>
<dbReference type="Pfam" id="PF07324">
    <property type="entry name" value="DGCR6"/>
    <property type="match status" value="1"/>
</dbReference>
<evidence type="ECO:0000313" key="3">
    <source>
        <dbReference type="RefSeq" id="XP_026751216.1"/>
    </source>
</evidence>
<accession>A0A6J1WJ75</accession>
<proteinExistence type="inferred from homology"/>
<comment type="similarity">
    <text evidence="1">Belongs to the gonadal family.</text>
</comment>
<dbReference type="OrthoDB" id="21617at2759"/>
<dbReference type="RefSeq" id="XP_026751216.1">
    <property type="nucleotide sequence ID" value="XM_026895415.3"/>
</dbReference>
<dbReference type="Proteomes" id="UP001652740">
    <property type="component" value="Unplaced"/>
</dbReference>
<dbReference type="PANTHER" id="PTHR13054:SF2">
    <property type="entry name" value="PROTEIN DGCR6"/>
    <property type="match status" value="1"/>
</dbReference>
<name>A0A6J1WJ75_GALME</name>
<protein>
    <submittedName>
        <fullName evidence="3">Gonadal protein gdl isoform X1</fullName>
    </submittedName>
</protein>
<dbReference type="GeneID" id="113511712"/>
<reference evidence="3" key="1">
    <citation type="submission" date="2025-08" db="UniProtKB">
        <authorList>
            <consortium name="RefSeq"/>
        </authorList>
    </citation>
    <scope>IDENTIFICATION</scope>
    <source>
        <tissue evidence="3">Whole larvae</tissue>
    </source>
</reference>
<dbReference type="InParanoid" id="A0A6J1WJ75"/>
<dbReference type="InterPro" id="IPR010849">
    <property type="entry name" value="Gonadal"/>
</dbReference>